<comment type="caution">
    <text evidence="2">The sequence shown here is derived from an EMBL/GenBank/DDBJ whole genome shotgun (WGS) entry which is preliminary data.</text>
</comment>
<dbReference type="AlphaFoldDB" id="A0A4R4WWY3"/>
<evidence type="ECO:0000256" key="1">
    <source>
        <dbReference type="SAM" id="Phobius"/>
    </source>
</evidence>
<name>A0A4R4WWY3_9ACTN</name>
<organism evidence="2 3">
    <name type="scientific">Kribbella turkmenica</name>
    <dbReference type="NCBI Taxonomy" id="2530375"/>
    <lineage>
        <taxon>Bacteria</taxon>
        <taxon>Bacillati</taxon>
        <taxon>Actinomycetota</taxon>
        <taxon>Actinomycetes</taxon>
        <taxon>Propionibacteriales</taxon>
        <taxon>Kribbellaceae</taxon>
        <taxon>Kribbella</taxon>
    </lineage>
</organism>
<dbReference type="EMBL" id="SMKR01000084">
    <property type="protein sequence ID" value="TDD22192.1"/>
    <property type="molecule type" value="Genomic_DNA"/>
</dbReference>
<reference evidence="2 3" key="1">
    <citation type="submission" date="2019-02" db="EMBL/GenBank/DDBJ databases">
        <title>Draft genome sequences of novel Actinobacteria.</title>
        <authorList>
            <person name="Sahin N."/>
            <person name="Ay H."/>
            <person name="Saygin H."/>
        </authorList>
    </citation>
    <scope>NUCLEOTIDE SEQUENCE [LARGE SCALE GENOMIC DNA]</scope>
    <source>
        <strain evidence="2 3">16K104</strain>
    </source>
</reference>
<sequence length="148" mass="16219">MTRARTALAACGIVVGLWGLWLLLGNLSADQLIRLPLWLGGAVVVDDFFLVPLTIGAGWLLTRRLTGHTRAIVRTMLLYVGITTLIATPLLLRQGKGINPTVLPRDYLRDWLVLEATIVLAGVLALVVQRLRRADGSAGSRLRTARRF</sequence>
<dbReference type="RefSeq" id="WP_132322263.1">
    <property type="nucleotide sequence ID" value="NZ_SMKR01000084.1"/>
</dbReference>
<keyword evidence="1" id="KW-0812">Transmembrane</keyword>
<feature type="transmembrane region" description="Helical" evidence="1">
    <location>
        <begin position="111"/>
        <end position="128"/>
    </location>
</feature>
<gene>
    <name evidence="2" type="ORF">E1218_19765</name>
</gene>
<dbReference type="OrthoDB" id="4559029at2"/>
<proteinExistence type="predicted"/>
<keyword evidence="1" id="KW-0472">Membrane</keyword>
<keyword evidence="1" id="KW-1133">Transmembrane helix</keyword>
<evidence type="ECO:0000313" key="2">
    <source>
        <dbReference type="EMBL" id="TDD22192.1"/>
    </source>
</evidence>
<evidence type="ECO:0000313" key="3">
    <source>
        <dbReference type="Proteomes" id="UP000295172"/>
    </source>
</evidence>
<feature type="transmembrane region" description="Helical" evidence="1">
    <location>
        <begin position="72"/>
        <end position="91"/>
    </location>
</feature>
<feature type="transmembrane region" description="Helical" evidence="1">
    <location>
        <begin position="39"/>
        <end position="60"/>
    </location>
</feature>
<keyword evidence="3" id="KW-1185">Reference proteome</keyword>
<accession>A0A4R4WWY3</accession>
<protein>
    <submittedName>
        <fullName evidence="2">Uncharacterized protein</fullName>
    </submittedName>
</protein>
<dbReference type="Proteomes" id="UP000295172">
    <property type="component" value="Unassembled WGS sequence"/>
</dbReference>